<sequence>MLYEIFAFLLGTLATLLVSALLLRTWLQGMRVSFTNPLGQLVIAITSWLVRPTRKLIQAKGRWDWVCVLLAYLVLVLQYLLLIGAAGQWQLGSIAPIQAAFALLQAAVWLVIGLLLIMAILSWIMPGHWLASLAERLCQPLLAPLRGLLPSSSGIDVSPMVLSLLLYIVLIVIRRLEMVAISPVLTIVMTP</sequence>
<keyword evidence="1" id="KW-1133">Transmembrane helix</keyword>
<dbReference type="RefSeq" id="WP_136572709.1">
    <property type="nucleotide sequence ID" value="NZ_STFG01000003.1"/>
</dbReference>
<evidence type="ECO:0000256" key="1">
    <source>
        <dbReference type="SAM" id="Phobius"/>
    </source>
</evidence>
<feature type="transmembrane region" description="Helical" evidence="1">
    <location>
        <begin position="154"/>
        <end position="173"/>
    </location>
</feature>
<organism evidence="2 3">
    <name type="scientific">Lampropedia puyangensis</name>
    <dbReference type="NCBI Taxonomy" id="1330072"/>
    <lineage>
        <taxon>Bacteria</taxon>
        <taxon>Pseudomonadati</taxon>
        <taxon>Pseudomonadota</taxon>
        <taxon>Betaproteobacteria</taxon>
        <taxon>Burkholderiales</taxon>
        <taxon>Comamonadaceae</taxon>
        <taxon>Lampropedia</taxon>
    </lineage>
</organism>
<keyword evidence="3" id="KW-1185">Reference proteome</keyword>
<dbReference type="Proteomes" id="UP000308917">
    <property type="component" value="Unassembled WGS sequence"/>
</dbReference>
<dbReference type="GO" id="GO:0016020">
    <property type="term" value="C:membrane"/>
    <property type="evidence" value="ECO:0007669"/>
    <property type="project" value="InterPro"/>
</dbReference>
<dbReference type="AlphaFoldDB" id="A0A4S8FC87"/>
<feature type="transmembrane region" description="Helical" evidence="1">
    <location>
        <begin position="34"/>
        <end position="51"/>
    </location>
</feature>
<protein>
    <submittedName>
        <fullName evidence="2">YggT family protein</fullName>
    </submittedName>
</protein>
<dbReference type="EMBL" id="STFG01000003">
    <property type="protein sequence ID" value="THU04144.1"/>
    <property type="molecule type" value="Genomic_DNA"/>
</dbReference>
<comment type="caution">
    <text evidence="2">The sequence shown here is derived from an EMBL/GenBank/DDBJ whole genome shotgun (WGS) entry which is preliminary data.</text>
</comment>
<keyword evidence="1" id="KW-0812">Transmembrane</keyword>
<feature type="transmembrane region" description="Helical" evidence="1">
    <location>
        <begin position="63"/>
        <end position="87"/>
    </location>
</feature>
<name>A0A4S8FC87_9BURK</name>
<evidence type="ECO:0000313" key="2">
    <source>
        <dbReference type="EMBL" id="THU04144.1"/>
    </source>
</evidence>
<keyword evidence="1" id="KW-0472">Membrane</keyword>
<dbReference type="OrthoDB" id="9806665at2"/>
<feature type="transmembrane region" description="Helical" evidence="1">
    <location>
        <begin position="99"/>
        <end position="125"/>
    </location>
</feature>
<proteinExistence type="predicted"/>
<feature type="transmembrane region" description="Helical" evidence="1">
    <location>
        <begin position="6"/>
        <end position="27"/>
    </location>
</feature>
<dbReference type="Pfam" id="PF02325">
    <property type="entry name" value="CCB3_YggT"/>
    <property type="match status" value="2"/>
</dbReference>
<gene>
    <name evidence="2" type="ORF">E9531_05335</name>
</gene>
<reference evidence="2 3" key="1">
    <citation type="journal article" date="2015" name="Antonie Van Leeuwenhoek">
        <title>Lampropedia puyangensis sp. nov., isolated from symptomatic bark of Populus ? euramericana canker and emended description of Lampropedia hyalina (Ehrenberg 1832) Lee et al. 2004.</title>
        <authorList>
            <person name="Li Y."/>
            <person name="Wang T."/>
            <person name="Piao C.G."/>
            <person name="Wang L.F."/>
            <person name="Tian G.Z."/>
            <person name="Zhu T.H."/>
            <person name="Guo M.W."/>
        </authorList>
    </citation>
    <scope>NUCLEOTIDE SEQUENCE [LARGE SCALE GENOMIC DNA]</scope>
    <source>
        <strain evidence="2 3">2-bin</strain>
    </source>
</reference>
<accession>A0A4S8FC87</accession>
<evidence type="ECO:0000313" key="3">
    <source>
        <dbReference type="Proteomes" id="UP000308917"/>
    </source>
</evidence>
<dbReference type="InterPro" id="IPR003425">
    <property type="entry name" value="CCB3/YggT"/>
</dbReference>